<dbReference type="AlphaFoldDB" id="A0A1U7HER9"/>
<name>A0A1U7HER9_9CYAN</name>
<gene>
    <name evidence="2" type="ORF">NIES593_14145</name>
</gene>
<sequence>MFRKFSLASLLLTLGGILTSVGLIAYVTGKAALNIGGWFYGIPLILGGLALKITELKPVPYSQPTPPEIVALREKQGTPTQNQVRQDVTRYRFGQDAHLDESLKRLGLSPSNEERPVLTGVRETAINDSYTLILEFESPFISLEKWQEKQEKIEKFFGPGIRAELMQPQEHRVDVALIAISEAKVS</sequence>
<evidence type="ECO:0000256" key="1">
    <source>
        <dbReference type="SAM" id="Phobius"/>
    </source>
</evidence>
<comment type="caution">
    <text evidence="2">The sequence shown here is derived from an EMBL/GenBank/DDBJ whole genome shotgun (WGS) entry which is preliminary data.</text>
</comment>
<proteinExistence type="predicted"/>
<dbReference type="PANTHER" id="PTHR35551:SF1">
    <property type="entry name" value="ACCLIMATION OF PHOTOSYNTHESIS TO ENVIRONMENT"/>
    <property type="match status" value="1"/>
</dbReference>
<keyword evidence="1" id="KW-0472">Membrane</keyword>
<dbReference type="Proteomes" id="UP000186868">
    <property type="component" value="Unassembled WGS sequence"/>
</dbReference>
<organism evidence="2 3">
    <name type="scientific">Hydrococcus rivularis NIES-593</name>
    <dbReference type="NCBI Taxonomy" id="1921803"/>
    <lineage>
        <taxon>Bacteria</taxon>
        <taxon>Bacillati</taxon>
        <taxon>Cyanobacteriota</taxon>
        <taxon>Cyanophyceae</taxon>
        <taxon>Pleurocapsales</taxon>
        <taxon>Hydrococcaceae</taxon>
        <taxon>Hydrococcus</taxon>
    </lineage>
</organism>
<feature type="transmembrane region" description="Helical" evidence="1">
    <location>
        <begin position="35"/>
        <end position="53"/>
    </location>
</feature>
<dbReference type="PANTHER" id="PTHR35551">
    <property type="match status" value="1"/>
</dbReference>
<protein>
    <recommendedName>
        <fullName evidence="4">DUF2854 domain-containing protein</fullName>
    </recommendedName>
</protein>
<dbReference type="EMBL" id="MRCB01000016">
    <property type="protein sequence ID" value="OKH22070.1"/>
    <property type="molecule type" value="Genomic_DNA"/>
</dbReference>
<keyword evidence="3" id="KW-1185">Reference proteome</keyword>
<keyword evidence="1" id="KW-1133">Transmembrane helix</keyword>
<dbReference type="RefSeq" id="WP_073600203.1">
    <property type="nucleotide sequence ID" value="NZ_MRCB01000016.1"/>
</dbReference>
<evidence type="ECO:0000313" key="2">
    <source>
        <dbReference type="EMBL" id="OKH22070.1"/>
    </source>
</evidence>
<accession>A0A1U7HER9</accession>
<keyword evidence="1" id="KW-0812">Transmembrane</keyword>
<dbReference type="Pfam" id="PF11016">
    <property type="entry name" value="DUF2854"/>
    <property type="match status" value="1"/>
</dbReference>
<dbReference type="OrthoDB" id="542452at2"/>
<evidence type="ECO:0000313" key="3">
    <source>
        <dbReference type="Proteomes" id="UP000186868"/>
    </source>
</evidence>
<dbReference type="STRING" id="1921803.NIES593_14145"/>
<evidence type="ECO:0008006" key="4">
    <source>
        <dbReference type="Google" id="ProtNLM"/>
    </source>
</evidence>
<reference evidence="2 3" key="1">
    <citation type="submission" date="2016-11" db="EMBL/GenBank/DDBJ databases">
        <title>Draft Genome Sequences of Nine Cyanobacterial Strains from Diverse Habitats.</title>
        <authorList>
            <person name="Zhu T."/>
            <person name="Hou S."/>
            <person name="Lu X."/>
            <person name="Hess W.R."/>
        </authorList>
    </citation>
    <scope>NUCLEOTIDE SEQUENCE [LARGE SCALE GENOMIC DNA]</scope>
    <source>
        <strain evidence="2 3">NIES-593</strain>
    </source>
</reference>
<dbReference type="InterPro" id="IPR021275">
    <property type="entry name" value="DUF2854"/>
</dbReference>